<sequence length="221" mass="25546">MVFMELLVLLQTKKMKKSLLFILMISLVACHSSTDEGQANFLNLEIPEVEVLEGDTRFSMSTDGTIYLDSMMFSGYMVTFYPDRSLKSKKSYYQGRLEGNFISYYPNGQIYSHRPYHLGEKHGEHLGYYEDGQLKFQSYFVNGFSQGTHKGWYPSGSLKKEMNYKDGKEFGAQKYWRSDGKMRSNYVVRENGRRYGMLGLKRCAKIDSETGDIDPYTGNIK</sequence>
<dbReference type="Gene3D" id="3.90.930.1">
    <property type="match status" value="1"/>
</dbReference>
<dbReference type="EMBL" id="FWYF01000004">
    <property type="protein sequence ID" value="SMD38377.1"/>
    <property type="molecule type" value="Genomic_DNA"/>
</dbReference>
<dbReference type="InterPro" id="IPR011652">
    <property type="entry name" value="MORN_2"/>
</dbReference>
<gene>
    <name evidence="1" type="ORF">SAMN04488029_3774</name>
</gene>
<reference evidence="1 2" key="1">
    <citation type="submission" date="2017-04" db="EMBL/GenBank/DDBJ databases">
        <authorList>
            <person name="Afonso C.L."/>
            <person name="Miller P.J."/>
            <person name="Scott M.A."/>
            <person name="Spackman E."/>
            <person name="Goraichik I."/>
            <person name="Dimitrov K.M."/>
            <person name="Suarez D.L."/>
            <person name="Swayne D.E."/>
        </authorList>
    </citation>
    <scope>NUCLEOTIDE SEQUENCE [LARGE SCALE GENOMIC DNA]</scope>
    <source>
        <strain evidence="1 2">DSM 26133</strain>
    </source>
</reference>
<name>A0A1W2GP18_REIFA</name>
<evidence type="ECO:0000313" key="2">
    <source>
        <dbReference type="Proteomes" id="UP000192472"/>
    </source>
</evidence>
<dbReference type="SUPFAM" id="SSF82185">
    <property type="entry name" value="Histone H3 K4-specific methyltransferase SET7/9 N-terminal domain"/>
    <property type="match status" value="2"/>
</dbReference>
<dbReference type="Proteomes" id="UP000192472">
    <property type="component" value="Unassembled WGS sequence"/>
</dbReference>
<protein>
    <submittedName>
        <fullName evidence="1">MORN repeat variant</fullName>
    </submittedName>
</protein>
<accession>A0A1W2GP18</accession>
<keyword evidence="2" id="KW-1185">Reference proteome</keyword>
<dbReference type="AlphaFoldDB" id="A0A1W2GP18"/>
<dbReference type="STRING" id="692418.SAMN04488029_3774"/>
<organism evidence="1 2">
    <name type="scientific">Reichenbachiella faecimaris</name>
    <dbReference type="NCBI Taxonomy" id="692418"/>
    <lineage>
        <taxon>Bacteria</taxon>
        <taxon>Pseudomonadati</taxon>
        <taxon>Bacteroidota</taxon>
        <taxon>Cytophagia</taxon>
        <taxon>Cytophagales</taxon>
        <taxon>Reichenbachiellaceae</taxon>
        <taxon>Reichenbachiella</taxon>
    </lineage>
</organism>
<proteinExistence type="predicted"/>
<dbReference type="Pfam" id="PF07661">
    <property type="entry name" value="MORN_2"/>
    <property type="match status" value="3"/>
</dbReference>
<evidence type="ECO:0000313" key="1">
    <source>
        <dbReference type="EMBL" id="SMD38377.1"/>
    </source>
</evidence>